<keyword evidence="10" id="KW-1185">Reference proteome</keyword>
<protein>
    <submittedName>
        <fullName evidence="9">Protein TPX2</fullName>
    </submittedName>
</protein>
<feature type="compositionally biased region" description="Polar residues" evidence="7">
    <location>
        <begin position="22"/>
        <end position="33"/>
    </location>
</feature>
<dbReference type="OrthoDB" id="7677582at2759"/>
<evidence type="ECO:0000256" key="5">
    <source>
        <dbReference type="ARBA" id="ARBA00023212"/>
    </source>
</evidence>
<evidence type="ECO:0000259" key="8">
    <source>
        <dbReference type="Pfam" id="PF06886"/>
    </source>
</evidence>
<comment type="caution">
    <text evidence="9">The sequence shown here is derived from an EMBL/GenBank/DDBJ whole genome shotgun (WGS) entry which is preliminary data.</text>
</comment>
<dbReference type="GO" id="GO:0005880">
    <property type="term" value="C:nuclear microtubule"/>
    <property type="evidence" value="ECO:0007669"/>
    <property type="project" value="TreeGrafter"/>
</dbReference>
<keyword evidence="4" id="KW-0493">Microtubule</keyword>
<evidence type="ECO:0000313" key="9">
    <source>
        <dbReference type="EMBL" id="RWR83201.1"/>
    </source>
</evidence>
<evidence type="ECO:0000256" key="3">
    <source>
        <dbReference type="ARBA" id="ARBA00022490"/>
    </source>
</evidence>
<dbReference type="InterPro" id="IPR009675">
    <property type="entry name" value="TPX2_fam"/>
</dbReference>
<feature type="region of interest" description="Disordered" evidence="7">
    <location>
        <begin position="1"/>
        <end position="80"/>
    </location>
</feature>
<dbReference type="Pfam" id="PF06886">
    <property type="entry name" value="TPX2"/>
    <property type="match status" value="1"/>
</dbReference>
<evidence type="ECO:0000256" key="4">
    <source>
        <dbReference type="ARBA" id="ARBA00022701"/>
    </source>
</evidence>
<keyword evidence="3" id="KW-0963">Cytoplasm</keyword>
<evidence type="ECO:0000256" key="6">
    <source>
        <dbReference type="SAM" id="Coils"/>
    </source>
</evidence>
<dbReference type="PANTHER" id="PTHR14326:SF58">
    <property type="entry name" value="TPX2 (TARGETING PROTEIN FOR XKLP2) PROTEIN FAMILY"/>
    <property type="match status" value="1"/>
</dbReference>
<dbReference type="PANTHER" id="PTHR14326">
    <property type="entry name" value="TARGETING PROTEIN FOR XKLP2"/>
    <property type="match status" value="1"/>
</dbReference>
<evidence type="ECO:0000256" key="1">
    <source>
        <dbReference type="ARBA" id="ARBA00004245"/>
    </source>
</evidence>
<organism evidence="9 10">
    <name type="scientific">Cinnamomum micranthum f. kanehirae</name>
    <dbReference type="NCBI Taxonomy" id="337451"/>
    <lineage>
        <taxon>Eukaryota</taxon>
        <taxon>Viridiplantae</taxon>
        <taxon>Streptophyta</taxon>
        <taxon>Embryophyta</taxon>
        <taxon>Tracheophyta</taxon>
        <taxon>Spermatophyta</taxon>
        <taxon>Magnoliopsida</taxon>
        <taxon>Magnoliidae</taxon>
        <taxon>Laurales</taxon>
        <taxon>Lauraceae</taxon>
        <taxon>Cinnamomum</taxon>
    </lineage>
</organism>
<evidence type="ECO:0000313" key="10">
    <source>
        <dbReference type="Proteomes" id="UP000283530"/>
    </source>
</evidence>
<proteinExistence type="inferred from homology"/>
<feature type="compositionally biased region" description="Polar residues" evidence="7">
    <location>
        <begin position="56"/>
        <end position="66"/>
    </location>
</feature>
<feature type="compositionally biased region" description="Basic and acidic residues" evidence="7">
    <location>
        <begin position="121"/>
        <end position="160"/>
    </location>
</feature>
<dbReference type="GO" id="GO:0090307">
    <property type="term" value="P:mitotic spindle assembly"/>
    <property type="evidence" value="ECO:0007669"/>
    <property type="project" value="TreeGrafter"/>
</dbReference>
<comment type="subcellular location">
    <subcellularLocation>
        <location evidence="1">Cytoplasm</location>
        <location evidence="1">Cytoskeleton</location>
    </subcellularLocation>
</comment>
<dbReference type="GO" id="GO:0005819">
    <property type="term" value="C:spindle"/>
    <property type="evidence" value="ECO:0007669"/>
    <property type="project" value="InterPro"/>
</dbReference>
<feature type="compositionally biased region" description="Acidic residues" evidence="7">
    <location>
        <begin position="167"/>
        <end position="179"/>
    </location>
</feature>
<feature type="compositionally biased region" description="Low complexity" evidence="7">
    <location>
        <begin position="285"/>
        <end position="300"/>
    </location>
</feature>
<evidence type="ECO:0000256" key="2">
    <source>
        <dbReference type="ARBA" id="ARBA00005885"/>
    </source>
</evidence>
<keyword evidence="5" id="KW-0206">Cytoskeleton</keyword>
<evidence type="ECO:0000256" key="7">
    <source>
        <dbReference type="SAM" id="MobiDB-lite"/>
    </source>
</evidence>
<dbReference type="GO" id="GO:0060236">
    <property type="term" value="P:regulation of mitotic spindle organization"/>
    <property type="evidence" value="ECO:0007669"/>
    <property type="project" value="InterPro"/>
</dbReference>
<dbReference type="InterPro" id="IPR027329">
    <property type="entry name" value="TPX2_C"/>
</dbReference>
<dbReference type="GO" id="GO:0030295">
    <property type="term" value="F:protein kinase activator activity"/>
    <property type="evidence" value="ECO:0007669"/>
    <property type="project" value="TreeGrafter"/>
</dbReference>
<feature type="coiled-coil region" evidence="6">
    <location>
        <begin position="418"/>
        <end position="447"/>
    </location>
</feature>
<feature type="region of interest" description="Disordered" evidence="7">
    <location>
        <begin position="283"/>
        <end position="332"/>
    </location>
</feature>
<feature type="domain" description="TPX2 C-terminal" evidence="8">
    <location>
        <begin position="399"/>
        <end position="472"/>
    </location>
</feature>
<dbReference type="AlphaFoldDB" id="A0A443NXH6"/>
<dbReference type="EMBL" id="QPKB01000004">
    <property type="protein sequence ID" value="RWR83201.1"/>
    <property type="molecule type" value="Genomic_DNA"/>
</dbReference>
<feature type="region of interest" description="Disordered" evidence="7">
    <location>
        <begin position="117"/>
        <end position="184"/>
    </location>
</feature>
<reference evidence="9 10" key="1">
    <citation type="journal article" date="2019" name="Nat. Plants">
        <title>Stout camphor tree genome fills gaps in understanding of flowering plant genome evolution.</title>
        <authorList>
            <person name="Chaw S.M."/>
            <person name="Liu Y.C."/>
            <person name="Wu Y.W."/>
            <person name="Wang H.Y."/>
            <person name="Lin C.I."/>
            <person name="Wu C.S."/>
            <person name="Ke H.M."/>
            <person name="Chang L.Y."/>
            <person name="Hsu C.Y."/>
            <person name="Yang H.T."/>
            <person name="Sudianto E."/>
            <person name="Hsu M.H."/>
            <person name="Wu K.P."/>
            <person name="Wang L.N."/>
            <person name="Leebens-Mack J.H."/>
            <person name="Tsai I.J."/>
        </authorList>
    </citation>
    <scope>NUCLEOTIDE SEQUENCE [LARGE SCALE GENOMIC DNA]</scope>
    <source>
        <strain evidence="10">cv. Chaw 1501</strain>
        <tissue evidence="9">Young leaves</tissue>
    </source>
</reference>
<feature type="compositionally biased region" description="Basic and acidic residues" evidence="7">
    <location>
        <begin position="311"/>
        <end position="328"/>
    </location>
</feature>
<sequence length="510" mass="57883">MTPTKSPHASRPLISEKARVSENANPNLSTQSPLKKPINSPAIGSAKSKKPAPKTPTRNGTSQSRTIQERKFVVAKKKSKLEVPTTVVCKCKEKTGRFKKCPCIAFESLPASQEDFFGTRCVERRDDSSETIDHKSDGRREAEEDRESKTGEESEGKDIDGIGSSENETEIPDPEEIEYSVETGSLKAKRVRNRMLEEARSSISELGSGRVLHLVKAFESILTIPNSSPCKDKEDDEKEERSKVMKWALPGLRPKAVETDVSSPSFLSGDLFFASKNLDMDSAVSSSSIDSSSHGSIGSRISGGGRRSRRNSSESSERESGRKWEKQLRVTSQQPFKLRTEQRGRFKKEEFHKKVEEMIMEEKKQRIPVAQGLPWTTDEPECLVKPPMKDNTMPLDLILHSDVRAVERAEFDNHVAEKLSLMEQYRLKKERQQKLEEEEEIRRLRRELVPRAQPMPYFDRPFIPKRSLKHSTMPKASRFRFLNTRRSNECHGTASRTFIISANMLTEDMV</sequence>
<name>A0A443NXH6_9MAGN</name>
<gene>
    <name evidence="9" type="ORF">CKAN_01194900</name>
</gene>
<comment type="similarity">
    <text evidence="2">Belongs to the TPX2 family.</text>
</comment>
<dbReference type="Proteomes" id="UP000283530">
    <property type="component" value="Unassembled WGS sequence"/>
</dbReference>
<dbReference type="GO" id="GO:0008017">
    <property type="term" value="F:microtubule binding"/>
    <property type="evidence" value="ECO:0007669"/>
    <property type="project" value="TreeGrafter"/>
</dbReference>
<accession>A0A443NXH6</accession>
<keyword evidence="6" id="KW-0175">Coiled coil</keyword>